<sequence length="398" mass="45467">MTRITYPIAFKLEALKLLETLSDYKVAALINVARRTLRNWQKQCNELLAYKGNKKNLKVRPGRQPEQFPDLPGLVQCINDLRGAERALTTMHIINWIKRNQRTWLLDYLSTKAAGSGYKSLLQLLRRFCRRHGFSRQRPAKSKKTQGDLSELRDEFALEFHRSYSAHSKECTYNVDETGFYYDMPPHYIWAVRGGSSKISAGEKHSMRMTAVLTARADGTKLPIMCLLSMFIMKGQPGGRIETNDVPTFPEGHFYAVHEKAWMDARVWKQFLRSVLHDNIEECSVILVDNFEAHVSEESTKIVQEELGSHLCAMPPNATSVCQPLDVGVMAPFKRHLRELWLYEEMIDSDDDDPDSLTAKQKRLAMIKRAIAAWDLVTPEIVRSSFEKALACGPTTGE</sequence>
<dbReference type="GO" id="GO:0003677">
    <property type="term" value="F:DNA binding"/>
    <property type="evidence" value="ECO:0007669"/>
    <property type="project" value="TreeGrafter"/>
</dbReference>
<protein>
    <recommendedName>
        <fullName evidence="1">DDE-1 domain-containing protein</fullName>
    </recommendedName>
</protein>
<dbReference type="EMBL" id="QUTD01006116">
    <property type="protein sequence ID" value="RHY57410.1"/>
    <property type="molecule type" value="Genomic_DNA"/>
</dbReference>
<feature type="domain" description="DDE-1" evidence="1">
    <location>
        <begin position="208"/>
        <end position="386"/>
    </location>
</feature>
<evidence type="ECO:0000259" key="1">
    <source>
        <dbReference type="Pfam" id="PF03184"/>
    </source>
</evidence>
<dbReference type="Pfam" id="PF03184">
    <property type="entry name" value="DDE_1"/>
    <property type="match status" value="1"/>
</dbReference>
<proteinExistence type="predicted"/>
<name>A0A397D7A0_APHAT</name>
<dbReference type="GO" id="GO:0005634">
    <property type="term" value="C:nucleus"/>
    <property type="evidence" value="ECO:0007669"/>
    <property type="project" value="TreeGrafter"/>
</dbReference>
<dbReference type="Proteomes" id="UP000266643">
    <property type="component" value="Unassembled WGS sequence"/>
</dbReference>
<gene>
    <name evidence="2" type="ORF">DYB30_010927</name>
</gene>
<dbReference type="Gene3D" id="3.30.420.10">
    <property type="entry name" value="Ribonuclease H-like superfamily/Ribonuclease H"/>
    <property type="match status" value="1"/>
</dbReference>
<reference evidence="2 3" key="1">
    <citation type="submission" date="2018-08" db="EMBL/GenBank/DDBJ databases">
        <title>Aphanomyces genome sequencing and annotation.</title>
        <authorList>
            <person name="Minardi D."/>
            <person name="Oidtmann B."/>
            <person name="Van Der Giezen M."/>
            <person name="Studholme D.J."/>
        </authorList>
    </citation>
    <scope>NUCLEOTIDE SEQUENCE [LARGE SCALE GENOMIC DNA]</scope>
    <source>
        <strain evidence="2 3">D2</strain>
    </source>
</reference>
<comment type="caution">
    <text evidence="2">The sequence shown here is derived from an EMBL/GenBank/DDBJ whole genome shotgun (WGS) entry which is preliminary data.</text>
</comment>
<dbReference type="PANTHER" id="PTHR19303">
    <property type="entry name" value="TRANSPOSON"/>
    <property type="match status" value="1"/>
</dbReference>
<evidence type="ECO:0000313" key="2">
    <source>
        <dbReference type="EMBL" id="RHY57410.1"/>
    </source>
</evidence>
<evidence type="ECO:0000313" key="3">
    <source>
        <dbReference type="Proteomes" id="UP000266643"/>
    </source>
</evidence>
<dbReference type="InterPro" id="IPR036397">
    <property type="entry name" value="RNaseH_sf"/>
</dbReference>
<dbReference type="InterPro" id="IPR050863">
    <property type="entry name" value="CenT-Element_Derived"/>
</dbReference>
<dbReference type="VEuPathDB" id="FungiDB:H257_11396"/>
<dbReference type="PANTHER" id="PTHR19303:SF57">
    <property type="entry name" value="HTH CENPB-TYPE DOMAIN-CONTAINING PROTEIN"/>
    <property type="match status" value="1"/>
</dbReference>
<dbReference type="InterPro" id="IPR004875">
    <property type="entry name" value="DDE_SF_endonuclease_dom"/>
</dbReference>
<dbReference type="AlphaFoldDB" id="A0A397D7A0"/>
<organism evidence="2 3">
    <name type="scientific">Aphanomyces astaci</name>
    <name type="common">Crayfish plague agent</name>
    <dbReference type="NCBI Taxonomy" id="112090"/>
    <lineage>
        <taxon>Eukaryota</taxon>
        <taxon>Sar</taxon>
        <taxon>Stramenopiles</taxon>
        <taxon>Oomycota</taxon>
        <taxon>Saprolegniomycetes</taxon>
        <taxon>Saprolegniales</taxon>
        <taxon>Verrucalvaceae</taxon>
        <taxon>Aphanomyces</taxon>
    </lineage>
</organism>
<accession>A0A397D7A0</accession>